<gene>
    <name evidence="5" type="ORF">EIP75_21480</name>
</gene>
<dbReference type="SUPFAM" id="SSF53335">
    <property type="entry name" value="S-adenosyl-L-methionine-dependent methyltransferases"/>
    <property type="match status" value="1"/>
</dbReference>
<dbReference type="OrthoDB" id="9813719at2"/>
<comment type="catalytic activity">
    <reaction evidence="4">
        <text>a 2'-deoxycytidine in DNA + S-adenosyl-L-methionine = a 5-methyl-2'-deoxycytidine in DNA + S-adenosyl-L-homocysteine + H(+)</text>
        <dbReference type="Rhea" id="RHEA:13681"/>
        <dbReference type="Rhea" id="RHEA-COMP:11369"/>
        <dbReference type="Rhea" id="RHEA-COMP:11370"/>
        <dbReference type="ChEBI" id="CHEBI:15378"/>
        <dbReference type="ChEBI" id="CHEBI:57856"/>
        <dbReference type="ChEBI" id="CHEBI:59789"/>
        <dbReference type="ChEBI" id="CHEBI:85452"/>
        <dbReference type="ChEBI" id="CHEBI:85454"/>
        <dbReference type="EC" id="2.1.1.37"/>
    </reaction>
</comment>
<keyword evidence="3" id="KW-0680">Restriction system</keyword>
<dbReference type="GO" id="GO:0032259">
    <property type="term" value="P:methylation"/>
    <property type="evidence" value="ECO:0007669"/>
    <property type="project" value="UniProtKB-KW"/>
</dbReference>
<evidence type="ECO:0000313" key="5">
    <source>
        <dbReference type="EMBL" id="RRS01151.1"/>
    </source>
</evidence>
<evidence type="ECO:0000256" key="4">
    <source>
        <dbReference type="ARBA" id="ARBA00047422"/>
    </source>
</evidence>
<dbReference type="GO" id="GO:0009307">
    <property type="term" value="P:DNA restriction-modification system"/>
    <property type="evidence" value="ECO:0007669"/>
    <property type="project" value="UniProtKB-KW"/>
</dbReference>
<evidence type="ECO:0000313" key="6">
    <source>
        <dbReference type="Proteomes" id="UP000269265"/>
    </source>
</evidence>
<dbReference type="AlphaFoldDB" id="A0A426V2T0"/>
<evidence type="ECO:0000256" key="2">
    <source>
        <dbReference type="ARBA" id="ARBA00022679"/>
    </source>
</evidence>
<dbReference type="Gene3D" id="3.40.50.150">
    <property type="entry name" value="Vaccinia Virus protein VP39"/>
    <property type="match status" value="1"/>
</dbReference>
<sequence length="617" mass="66807">MTIKVKKTLLCMFGAIGGGALGFKKSSVKVAGMEGTWECLGSMDIDARANRVFARRVGVPALDIDFADRSQYIAINGHQPPEGWREATPADVRRASQGRRPDCVFLSAPCKGFSGLLPESKSLNPKYVAMNGLAERALWLLLEAWRDDPVPMILFENVPRLVSARGRAFADQLMGMLSAFGYASRETVHDCGELGGLGQTRKRCLIVVRHPEKVPNCLYEPPKRPLRSVGDVLGKMWLPGDPLAGQMHRMPRLQWKTWVRLAFVEAGSDWRSLNRLDVDDEGNLRDYLIVPGLAGDDQGQYVGDPRVIEHANYSHAGFRVTRWGQSANCITRAVAPGSSAQQVADPRFTDLGPNNLYRIVPKGSMGAEVADPRHHGPAKHSNELAVQAWGGAGRAVTSAHGSGACVADPRGPQDTKLFGKYHCASWGASSRTVISGDNNGAYAVQDPRTSMDPNRTAYLTGGHFGVTRWVDSCGAVSASACHDNGSWSVADPRLMPAGNEQLVAMIRALDGTWHRPFSTLELAALQSLFDPEDPADVAAFTDAMTLDTSSDGQHREWIGNAVPPDAAEAMGNEILRTLMLADAGETFQLSATPVWVRPYVAALQLSGQDVPAFEGRA</sequence>
<proteinExistence type="predicted"/>
<dbReference type="InterPro" id="IPR029063">
    <property type="entry name" value="SAM-dependent_MTases_sf"/>
</dbReference>
<dbReference type="Proteomes" id="UP000269265">
    <property type="component" value="Unassembled WGS sequence"/>
</dbReference>
<keyword evidence="1 5" id="KW-0489">Methyltransferase</keyword>
<keyword evidence="2 5" id="KW-0808">Transferase</keyword>
<dbReference type="EMBL" id="RSED01000026">
    <property type="protein sequence ID" value="RRS01151.1"/>
    <property type="molecule type" value="Genomic_DNA"/>
</dbReference>
<accession>A0A426V2T0</accession>
<reference evidence="5 6" key="1">
    <citation type="submission" date="2018-12" db="EMBL/GenBank/DDBJ databases">
        <title>The whole draft genome of Aquabacterium sp. SJQ9.</title>
        <authorList>
            <person name="Sun L."/>
            <person name="Gao X."/>
            <person name="Chen W."/>
            <person name="Huang K."/>
        </authorList>
    </citation>
    <scope>NUCLEOTIDE SEQUENCE [LARGE SCALE GENOMIC DNA]</scope>
    <source>
        <strain evidence="5 6">SJQ9</strain>
    </source>
</reference>
<protein>
    <submittedName>
        <fullName evidence="5">DNA cytosine methyltransferase</fullName>
    </submittedName>
</protein>
<keyword evidence="6" id="KW-1185">Reference proteome</keyword>
<dbReference type="RefSeq" id="WP_125245251.1">
    <property type="nucleotide sequence ID" value="NZ_RSED01000026.1"/>
</dbReference>
<evidence type="ECO:0000256" key="3">
    <source>
        <dbReference type="ARBA" id="ARBA00022747"/>
    </source>
</evidence>
<evidence type="ECO:0000256" key="1">
    <source>
        <dbReference type="ARBA" id="ARBA00022603"/>
    </source>
</evidence>
<dbReference type="InterPro" id="IPR001525">
    <property type="entry name" value="C5_MeTfrase"/>
</dbReference>
<name>A0A426V2T0_9BURK</name>
<comment type="caution">
    <text evidence="5">The sequence shown here is derived from an EMBL/GenBank/DDBJ whole genome shotgun (WGS) entry which is preliminary data.</text>
</comment>
<dbReference type="Pfam" id="PF00145">
    <property type="entry name" value="DNA_methylase"/>
    <property type="match status" value="1"/>
</dbReference>
<organism evidence="5 6">
    <name type="scientific">Aquabacterium soli</name>
    <dbReference type="NCBI Taxonomy" id="2493092"/>
    <lineage>
        <taxon>Bacteria</taxon>
        <taxon>Pseudomonadati</taxon>
        <taxon>Pseudomonadota</taxon>
        <taxon>Betaproteobacteria</taxon>
        <taxon>Burkholderiales</taxon>
        <taxon>Aquabacterium</taxon>
    </lineage>
</organism>
<dbReference type="GO" id="GO:0003886">
    <property type="term" value="F:DNA (cytosine-5-)-methyltransferase activity"/>
    <property type="evidence" value="ECO:0007669"/>
    <property type="project" value="UniProtKB-EC"/>
</dbReference>